<sequence length="194" mass="21572">MQNQFVKAIQNNLAYDEGFHTATLLSEEDSIVKKIFDRLDVKKYMRFNQLDLANINKHVYRGGTYYTISVPVLNREIESYVTVSVSADEEKIMKVVLFIMDYSENLKLTYEDLEGNLKASGTFNSEYELIQYERAATGDVTAFDLADCLAKQWDNLPWYAAAACGGSCASCFGAIVPACVVCAGCLVGFGIDCV</sequence>
<dbReference type="RefSeq" id="WP_366291700.1">
    <property type="nucleotide sequence ID" value="NZ_CP159992.1"/>
</dbReference>
<organism evidence="1">
    <name type="scientific">Paenibacillus sp. AN1007</name>
    <dbReference type="NCBI Taxonomy" id="3151385"/>
    <lineage>
        <taxon>Bacteria</taxon>
        <taxon>Bacillati</taxon>
        <taxon>Bacillota</taxon>
        <taxon>Bacilli</taxon>
        <taxon>Bacillales</taxon>
        <taxon>Paenibacillaceae</taxon>
        <taxon>Paenibacillus</taxon>
    </lineage>
</organism>
<dbReference type="AlphaFoldDB" id="A0AAU8NBJ9"/>
<dbReference type="EMBL" id="CP159992">
    <property type="protein sequence ID" value="XCP94345.1"/>
    <property type="molecule type" value="Genomic_DNA"/>
</dbReference>
<gene>
    <name evidence="1" type="ORF">ABXS70_24950</name>
</gene>
<name>A0AAU8NBJ9_9BACL</name>
<accession>A0AAU8NBJ9</accession>
<protein>
    <submittedName>
        <fullName evidence="1">Uncharacterized protein</fullName>
    </submittedName>
</protein>
<proteinExistence type="predicted"/>
<evidence type="ECO:0000313" key="1">
    <source>
        <dbReference type="EMBL" id="XCP94345.1"/>
    </source>
</evidence>
<reference evidence="1" key="1">
    <citation type="submission" date="2024-05" db="EMBL/GenBank/DDBJ databases">
        <title>Draft genome assemblies of 36 bacteria isolated from hibernating arctic ground squirrels.</title>
        <authorList>
            <person name="McKee H."/>
            <person name="Mullen L."/>
            <person name="Drown D.M."/>
            <person name="Duddleston K.N."/>
        </authorList>
    </citation>
    <scope>NUCLEOTIDE SEQUENCE</scope>
    <source>
        <strain evidence="1">AN1007</strain>
    </source>
</reference>